<dbReference type="PANTHER" id="PTHR34358:SF2">
    <property type="entry name" value="OS03G0411600 PROTEIN"/>
    <property type="match status" value="1"/>
</dbReference>
<accession>A0A9E7FEU9</accession>
<dbReference type="InterPro" id="IPR036157">
    <property type="entry name" value="dUTPase-like_sf"/>
</dbReference>
<organism evidence="3 4">
    <name type="scientific">Musa troglodytarum</name>
    <name type="common">fe'i banana</name>
    <dbReference type="NCBI Taxonomy" id="320322"/>
    <lineage>
        <taxon>Eukaryota</taxon>
        <taxon>Viridiplantae</taxon>
        <taxon>Streptophyta</taxon>
        <taxon>Embryophyta</taxon>
        <taxon>Tracheophyta</taxon>
        <taxon>Spermatophyta</taxon>
        <taxon>Magnoliopsida</taxon>
        <taxon>Liliopsida</taxon>
        <taxon>Zingiberales</taxon>
        <taxon>Musaceae</taxon>
        <taxon>Musa</taxon>
    </lineage>
</organism>
<name>A0A9E7FEU9_9LILI</name>
<gene>
    <name evidence="3" type="ORF">MUK42_06848</name>
</gene>
<feature type="compositionally biased region" description="Basic and acidic residues" evidence="1">
    <location>
        <begin position="264"/>
        <end position="274"/>
    </location>
</feature>
<proteinExistence type="predicted"/>
<reference evidence="3" key="1">
    <citation type="submission" date="2022-05" db="EMBL/GenBank/DDBJ databases">
        <title>The Musa troglodytarum L. genome provides insights into the mechanism of non-climacteric behaviour and enrichment of carotenoids.</title>
        <authorList>
            <person name="Wang J."/>
        </authorList>
    </citation>
    <scope>NUCLEOTIDE SEQUENCE</scope>
    <source>
        <tissue evidence="3">Leaf</tissue>
    </source>
</reference>
<dbReference type="PANTHER" id="PTHR34358">
    <property type="entry name" value="OS03G0411600 PROTEIN"/>
    <property type="match status" value="1"/>
</dbReference>
<dbReference type="SUPFAM" id="SSF51283">
    <property type="entry name" value="dUTPase-like"/>
    <property type="match status" value="1"/>
</dbReference>
<sequence length="287" mass="31418">MAAEMGSGNAGIQESSPELRKVDQNGTPRQGEGLLPTHDLPFLKVKKLSDKAVLPSRASPLSAGYDLSSAVETKVPTRGKALVPTDLSIAIPDGTYARIEKGVDLPHSDRLHFRDDMRDGGNSLPSISATPKRLFPFPLLGKGRYKLWVCAAILLLALWSMLTGTVTLKRSIGGANSPSDAPVFDDLDVLEVEEREKVVRHMWDVYVHSRIARLPRFWQEAFEAAYEELAGDHPSSRAAAMSEIARMSMRMANPEPNQDANNGEMEKNRRDGDGKPMPNSSSLKAQS</sequence>
<protein>
    <recommendedName>
        <fullName evidence="2">dUTPase-like domain-containing protein</fullName>
    </recommendedName>
</protein>
<evidence type="ECO:0000313" key="3">
    <source>
        <dbReference type="EMBL" id="URD95350.1"/>
    </source>
</evidence>
<feature type="region of interest" description="Disordered" evidence="1">
    <location>
        <begin position="1"/>
        <end position="38"/>
    </location>
</feature>
<feature type="compositionally biased region" description="Polar residues" evidence="1">
    <location>
        <begin position="278"/>
        <end position="287"/>
    </location>
</feature>
<dbReference type="Gene3D" id="2.70.40.10">
    <property type="match status" value="1"/>
</dbReference>
<dbReference type="OrthoDB" id="2020737at2759"/>
<dbReference type="Pfam" id="PF00692">
    <property type="entry name" value="dUTPase"/>
    <property type="match status" value="1"/>
</dbReference>
<dbReference type="InterPro" id="IPR010608">
    <property type="entry name" value="DUF1195"/>
</dbReference>
<dbReference type="Proteomes" id="UP001055439">
    <property type="component" value="Chromosome 4"/>
</dbReference>
<dbReference type="AlphaFoldDB" id="A0A9E7FEU9"/>
<dbReference type="Pfam" id="PF06708">
    <property type="entry name" value="DUF1195"/>
    <property type="match status" value="1"/>
</dbReference>
<evidence type="ECO:0000313" key="4">
    <source>
        <dbReference type="Proteomes" id="UP001055439"/>
    </source>
</evidence>
<evidence type="ECO:0000259" key="2">
    <source>
        <dbReference type="Pfam" id="PF00692"/>
    </source>
</evidence>
<keyword evidence="4" id="KW-1185">Reference proteome</keyword>
<dbReference type="EMBL" id="CP097506">
    <property type="protein sequence ID" value="URD95350.1"/>
    <property type="molecule type" value="Genomic_DNA"/>
</dbReference>
<feature type="region of interest" description="Disordered" evidence="1">
    <location>
        <begin position="249"/>
        <end position="287"/>
    </location>
</feature>
<evidence type="ECO:0000256" key="1">
    <source>
        <dbReference type="SAM" id="MobiDB-lite"/>
    </source>
</evidence>
<feature type="domain" description="dUTPase-like" evidence="2">
    <location>
        <begin position="51"/>
        <end position="99"/>
    </location>
</feature>
<dbReference type="InterPro" id="IPR029054">
    <property type="entry name" value="dUTPase-like"/>
</dbReference>